<protein>
    <submittedName>
        <fullName evidence="1">Uncharacterized protein</fullName>
    </submittedName>
</protein>
<dbReference type="AlphaFoldDB" id="A0A0A9EDF1"/>
<sequence length="51" mass="5593">MVCCQHPLPLSVNLGFQSPNLSLAGLVPFWRKAPLCISYIGAKLDAKLHIM</sequence>
<reference evidence="1" key="1">
    <citation type="submission" date="2014-09" db="EMBL/GenBank/DDBJ databases">
        <authorList>
            <person name="Magalhaes I.L.F."/>
            <person name="Oliveira U."/>
            <person name="Santos F.R."/>
            <person name="Vidigal T.H.D.A."/>
            <person name="Brescovit A.D."/>
            <person name="Santos A.J."/>
        </authorList>
    </citation>
    <scope>NUCLEOTIDE SEQUENCE</scope>
    <source>
        <tissue evidence="1">Shoot tissue taken approximately 20 cm above the soil surface</tissue>
    </source>
</reference>
<evidence type="ECO:0000313" key="1">
    <source>
        <dbReference type="EMBL" id="JAD97033.1"/>
    </source>
</evidence>
<accession>A0A0A9EDF1</accession>
<name>A0A0A9EDF1_ARUDO</name>
<proteinExistence type="predicted"/>
<reference evidence="1" key="2">
    <citation type="journal article" date="2015" name="Data Brief">
        <title>Shoot transcriptome of the giant reed, Arundo donax.</title>
        <authorList>
            <person name="Barrero R.A."/>
            <person name="Guerrero F.D."/>
            <person name="Moolhuijzen P."/>
            <person name="Goolsby J.A."/>
            <person name="Tidwell J."/>
            <person name="Bellgard S.E."/>
            <person name="Bellgard M.I."/>
        </authorList>
    </citation>
    <scope>NUCLEOTIDE SEQUENCE</scope>
    <source>
        <tissue evidence="1">Shoot tissue taken approximately 20 cm above the soil surface</tissue>
    </source>
</reference>
<organism evidence="1">
    <name type="scientific">Arundo donax</name>
    <name type="common">Giant reed</name>
    <name type="synonym">Donax arundinaceus</name>
    <dbReference type="NCBI Taxonomy" id="35708"/>
    <lineage>
        <taxon>Eukaryota</taxon>
        <taxon>Viridiplantae</taxon>
        <taxon>Streptophyta</taxon>
        <taxon>Embryophyta</taxon>
        <taxon>Tracheophyta</taxon>
        <taxon>Spermatophyta</taxon>
        <taxon>Magnoliopsida</taxon>
        <taxon>Liliopsida</taxon>
        <taxon>Poales</taxon>
        <taxon>Poaceae</taxon>
        <taxon>PACMAD clade</taxon>
        <taxon>Arundinoideae</taxon>
        <taxon>Arundineae</taxon>
        <taxon>Arundo</taxon>
    </lineage>
</organism>
<dbReference type="EMBL" id="GBRH01200862">
    <property type="protein sequence ID" value="JAD97033.1"/>
    <property type="molecule type" value="Transcribed_RNA"/>
</dbReference>